<evidence type="ECO:0000259" key="1">
    <source>
        <dbReference type="Pfam" id="PF10543"/>
    </source>
</evidence>
<gene>
    <name evidence="2" type="ORF">GA0116948_102127</name>
</gene>
<dbReference type="Proteomes" id="UP000242818">
    <property type="component" value="Unassembled WGS sequence"/>
</dbReference>
<feature type="domain" description="KilA-N DNA-binding" evidence="1">
    <location>
        <begin position="9"/>
        <end position="93"/>
    </location>
</feature>
<dbReference type="InterPro" id="IPR018873">
    <property type="entry name" value="KilA-N_DNA-bd_domain"/>
</dbReference>
<proteinExistence type="predicted"/>
<name>A0A1C4AGU4_9BACT</name>
<dbReference type="Pfam" id="PF10543">
    <property type="entry name" value="ORF6N"/>
    <property type="match status" value="1"/>
</dbReference>
<dbReference type="AlphaFoldDB" id="A0A1C4AGU4"/>
<organism evidence="2 3">
    <name type="scientific">Chitinophaga costaii</name>
    <dbReference type="NCBI Taxonomy" id="1335309"/>
    <lineage>
        <taxon>Bacteria</taxon>
        <taxon>Pseudomonadati</taxon>
        <taxon>Bacteroidota</taxon>
        <taxon>Chitinophagia</taxon>
        <taxon>Chitinophagales</taxon>
        <taxon>Chitinophagaceae</taxon>
        <taxon>Chitinophaga</taxon>
    </lineage>
</organism>
<protein>
    <submittedName>
        <fullName evidence="2">ORF6N domain-containing protein</fullName>
    </submittedName>
</protein>
<evidence type="ECO:0000313" key="3">
    <source>
        <dbReference type="Proteomes" id="UP000242818"/>
    </source>
</evidence>
<dbReference type="EMBL" id="FMAR01000002">
    <property type="protein sequence ID" value="SCB93836.1"/>
    <property type="molecule type" value="Genomic_DNA"/>
</dbReference>
<dbReference type="RefSeq" id="WP_089709168.1">
    <property type="nucleotide sequence ID" value="NZ_FMAR01000002.1"/>
</dbReference>
<dbReference type="STRING" id="1335309.GA0116948_102127"/>
<sequence length="145" mass="16634">MDLIRIRDKIFHLRGRNVILDIDLAPLYGMNTRQVKNMVLRNSQRFPEDCSFILTHAEWLPMRKILLHMNIRTHPFPKQPPQAFTDMGLIMLAGLLGSSRAIEMNIAIVRSFVILHASSGGNVSLRHLMKYDELQETMQALIATP</sequence>
<evidence type="ECO:0000313" key="2">
    <source>
        <dbReference type="EMBL" id="SCB93836.1"/>
    </source>
</evidence>
<dbReference type="OrthoDB" id="9816206at2"/>
<keyword evidence="3" id="KW-1185">Reference proteome</keyword>
<reference evidence="2 3" key="1">
    <citation type="submission" date="2016-08" db="EMBL/GenBank/DDBJ databases">
        <authorList>
            <person name="Seilhamer J.J."/>
        </authorList>
    </citation>
    <scope>NUCLEOTIDE SEQUENCE [LARGE SCALE GENOMIC DNA]</scope>
    <source>
        <strain evidence="2 3">A37T2</strain>
    </source>
</reference>
<accession>A0A1C4AGU4</accession>